<keyword evidence="7" id="KW-1185">Reference proteome</keyword>
<evidence type="ECO:0000256" key="5">
    <source>
        <dbReference type="SAM" id="Phobius"/>
    </source>
</evidence>
<keyword evidence="5" id="KW-0812">Transmembrane</keyword>
<evidence type="ECO:0000313" key="7">
    <source>
        <dbReference type="Proteomes" id="UP001630127"/>
    </source>
</evidence>
<dbReference type="EMBL" id="JBJUIK010000011">
    <property type="protein sequence ID" value="KAL3512614.1"/>
    <property type="molecule type" value="Genomic_DNA"/>
</dbReference>
<dbReference type="SUPFAM" id="SSF52266">
    <property type="entry name" value="SGNH hydrolase"/>
    <property type="match status" value="1"/>
</dbReference>
<dbReference type="PANTHER" id="PTHR22835">
    <property type="entry name" value="ZINC FINGER FYVE DOMAIN CONTAINING PROTEIN"/>
    <property type="match status" value="1"/>
</dbReference>
<sequence>MASSHTFINIASTIFIILSSHLINFAISTKTTIPPNPPFKHIYAFGDSYTDTGNTNSSTGPNAFLYVSNSPYGQTFFHHPTNRYSDGRLVIDFLAQQLFLPFLPPYLSKTADEYGVNFAVAGSTAIIRSFFVKNNLTLNITPQSLQTQLIWFNKILESKGCKESSTTPKECKAVFDDSLIWVGEIGANDYAYTLGSSVTSTTIQKLAIGSATRFLEAILSKGAKYIVVQGLPATGCLTLAMALAAENDRDTLGCVASSNKQSHDHNTILQAKLNDFKKQFPNAMIVYADFWNSYVSVVKNPKKYGIKDLFNACCGASSGSYNLDLLKTCGSPMATSCPNPSQYINWDGVHLTEAMYKAVADLMLKGNFSQPPFENLLRKKTKSG</sequence>
<proteinExistence type="inferred from homology"/>
<dbReference type="CDD" id="cd01837">
    <property type="entry name" value="SGNH_plant_lipase_like"/>
    <property type="match status" value="1"/>
</dbReference>
<gene>
    <name evidence="6" type="ORF">ACH5RR_025331</name>
</gene>
<dbReference type="Pfam" id="PF00657">
    <property type="entry name" value="Lipase_GDSL"/>
    <property type="match status" value="1"/>
</dbReference>
<evidence type="ECO:0000313" key="6">
    <source>
        <dbReference type="EMBL" id="KAL3512614.1"/>
    </source>
</evidence>
<dbReference type="InterPro" id="IPR001087">
    <property type="entry name" value="GDSL"/>
</dbReference>
<feature type="transmembrane region" description="Helical" evidence="5">
    <location>
        <begin position="7"/>
        <end position="27"/>
    </location>
</feature>
<name>A0ABD2Z0F0_9GENT</name>
<evidence type="ECO:0000256" key="1">
    <source>
        <dbReference type="ARBA" id="ARBA00008668"/>
    </source>
</evidence>
<dbReference type="InterPro" id="IPR036514">
    <property type="entry name" value="SGNH_hydro_sf"/>
</dbReference>
<keyword evidence="2" id="KW-0732">Signal</keyword>
<dbReference type="InterPro" id="IPR035669">
    <property type="entry name" value="SGNH_plant_lipase-like"/>
</dbReference>
<keyword evidence="5" id="KW-1133">Transmembrane helix</keyword>
<dbReference type="AlphaFoldDB" id="A0ABD2Z0F0"/>
<dbReference type="Proteomes" id="UP001630127">
    <property type="component" value="Unassembled WGS sequence"/>
</dbReference>
<accession>A0ABD2Z0F0</accession>
<dbReference type="GO" id="GO:0016787">
    <property type="term" value="F:hydrolase activity"/>
    <property type="evidence" value="ECO:0007669"/>
    <property type="project" value="UniProtKB-KW"/>
</dbReference>
<keyword evidence="5" id="KW-0472">Membrane</keyword>
<evidence type="ECO:0000256" key="2">
    <source>
        <dbReference type="ARBA" id="ARBA00022729"/>
    </source>
</evidence>
<evidence type="ECO:0008006" key="8">
    <source>
        <dbReference type="Google" id="ProtNLM"/>
    </source>
</evidence>
<dbReference type="Gene3D" id="3.40.50.1110">
    <property type="entry name" value="SGNH hydrolase"/>
    <property type="match status" value="1"/>
</dbReference>
<reference evidence="6 7" key="1">
    <citation type="submission" date="2024-11" db="EMBL/GenBank/DDBJ databases">
        <title>A near-complete genome assembly of Cinchona calisaya.</title>
        <authorList>
            <person name="Lian D.C."/>
            <person name="Zhao X.W."/>
            <person name="Wei L."/>
        </authorList>
    </citation>
    <scope>NUCLEOTIDE SEQUENCE [LARGE SCALE GENOMIC DNA]</scope>
    <source>
        <tissue evidence="6">Nenye</tissue>
    </source>
</reference>
<comment type="similarity">
    <text evidence="1">Belongs to the 'GDSL' lipolytic enzyme family.</text>
</comment>
<evidence type="ECO:0000256" key="4">
    <source>
        <dbReference type="ARBA" id="ARBA00023180"/>
    </source>
</evidence>
<dbReference type="PANTHER" id="PTHR22835:SF557">
    <property type="entry name" value="LIPASE_HYDROLASE FAMILY PROTEIN, PUTATIVE, EXPRESSED-RELATED"/>
    <property type="match status" value="1"/>
</dbReference>
<protein>
    <recommendedName>
        <fullName evidence="8">GDSL esterase/lipase</fullName>
    </recommendedName>
</protein>
<evidence type="ECO:0000256" key="3">
    <source>
        <dbReference type="ARBA" id="ARBA00022801"/>
    </source>
</evidence>
<organism evidence="6 7">
    <name type="scientific">Cinchona calisaya</name>
    <dbReference type="NCBI Taxonomy" id="153742"/>
    <lineage>
        <taxon>Eukaryota</taxon>
        <taxon>Viridiplantae</taxon>
        <taxon>Streptophyta</taxon>
        <taxon>Embryophyta</taxon>
        <taxon>Tracheophyta</taxon>
        <taxon>Spermatophyta</taxon>
        <taxon>Magnoliopsida</taxon>
        <taxon>eudicotyledons</taxon>
        <taxon>Gunneridae</taxon>
        <taxon>Pentapetalae</taxon>
        <taxon>asterids</taxon>
        <taxon>lamiids</taxon>
        <taxon>Gentianales</taxon>
        <taxon>Rubiaceae</taxon>
        <taxon>Cinchonoideae</taxon>
        <taxon>Cinchoneae</taxon>
        <taxon>Cinchona</taxon>
    </lineage>
</organism>
<keyword evidence="4" id="KW-0325">Glycoprotein</keyword>
<keyword evidence="3" id="KW-0378">Hydrolase</keyword>
<comment type="caution">
    <text evidence="6">The sequence shown here is derived from an EMBL/GenBank/DDBJ whole genome shotgun (WGS) entry which is preliminary data.</text>
</comment>